<evidence type="ECO:0000256" key="4">
    <source>
        <dbReference type="ARBA" id="ARBA00022792"/>
    </source>
</evidence>
<evidence type="ECO:0000256" key="1">
    <source>
        <dbReference type="ARBA" id="ARBA00004434"/>
    </source>
</evidence>
<sequence length="89" mass="9919">MSGSFPWVRFTGASIALMGIGYALMKATTPSEEQLYREMAPDLRRKVDAARAARLAREEEMKKQVKAQVTHGVTPEATKPIWADVPRSK</sequence>
<evidence type="ECO:0000256" key="9">
    <source>
        <dbReference type="ARBA" id="ARBA00025413"/>
    </source>
</evidence>
<comment type="function">
    <text evidence="9">Essential for the assembly of ubiquinol-cytochrome c reductase. It has a direct effect on the correct occurrence of the Rieske protein, core 4, core 5 and apocytochrome b.</text>
</comment>
<keyword evidence="5" id="KW-1133">Transmembrane helix</keyword>
<dbReference type="Pfam" id="PF07960">
    <property type="entry name" value="CBP4"/>
    <property type="match status" value="1"/>
</dbReference>
<evidence type="ECO:0000256" key="7">
    <source>
        <dbReference type="ARBA" id="ARBA00023136"/>
    </source>
</evidence>
<keyword evidence="3" id="KW-0812">Transmembrane</keyword>
<comment type="subcellular location">
    <subcellularLocation>
        <location evidence="1">Mitochondrion inner membrane</location>
        <topology evidence="1">Single-pass membrane protein</topology>
    </subcellularLocation>
</comment>
<evidence type="ECO:0000313" key="12">
    <source>
        <dbReference type="Proteomes" id="UP000308652"/>
    </source>
</evidence>
<organism evidence="11 12">
    <name type="scientific">Crucibulum laeve</name>
    <dbReference type="NCBI Taxonomy" id="68775"/>
    <lineage>
        <taxon>Eukaryota</taxon>
        <taxon>Fungi</taxon>
        <taxon>Dikarya</taxon>
        <taxon>Basidiomycota</taxon>
        <taxon>Agaricomycotina</taxon>
        <taxon>Agaricomycetes</taxon>
        <taxon>Agaricomycetidae</taxon>
        <taxon>Agaricales</taxon>
        <taxon>Agaricineae</taxon>
        <taxon>Nidulariaceae</taxon>
        <taxon>Crucibulum</taxon>
    </lineage>
</organism>
<evidence type="ECO:0000256" key="8">
    <source>
        <dbReference type="ARBA" id="ARBA00023186"/>
    </source>
</evidence>
<name>A0A5C3MBW7_9AGAR</name>
<dbReference type="InterPro" id="IPR012420">
    <property type="entry name" value="Cbp4"/>
</dbReference>
<reference evidence="11 12" key="1">
    <citation type="journal article" date="2019" name="Nat. Ecol. Evol.">
        <title>Megaphylogeny resolves global patterns of mushroom evolution.</title>
        <authorList>
            <person name="Varga T."/>
            <person name="Krizsan K."/>
            <person name="Foldi C."/>
            <person name="Dima B."/>
            <person name="Sanchez-Garcia M."/>
            <person name="Sanchez-Ramirez S."/>
            <person name="Szollosi G.J."/>
            <person name="Szarkandi J.G."/>
            <person name="Papp V."/>
            <person name="Albert L."/>
            <person name="Andreopoulos W."/>
            <person name="Angelini C."/>
            <person name="Antonin V."/>
            <person name="Barry K.W."/>
            <person name="Bougher N.L."/>
            <person name="Buchanan P."/>
            <person name="Buyck B."/>
            <person name="Bense V."/>
            <person name="Catcheside P."/>
            <person name="Chovatia M."/>
            <person name="Cooper J."/>
            <person name="Damon W."/>
            <person name="Desjardin D."/>
            <person name="Finy P."/>
            <person name="Geml J."/>
            <person name="Haridas S."/>
            <person name="Hughes K."/>
            <person name="Justo A."/>
            <person name="Karasinski D."/>
            <person name="Kautmanova I."/>
            <person name="Kiss B."/>
            <person name="Kocsube S."/>
            <person name="Kotiranta H."/>
            <person name="LaButti K.M."/>
            <person name="Lechner B.E."/>
            <person name="Liimatainen K."/>
            <person name="Lipzen A."/>
            <person name="Lukacs Z."/>
            <person name="Mihaltcheva S."/>
            <person name="Morgado L.N."/>
            <person name="Niskanen T."/>
            <person name="Noordeloos M.E."/>
            <person name="Ohm R.A."/>
            <person name="Ortiz-Santana B."/>
            <person name="Ovrebo C."/>
            <person name="Racz N."/>
            <person name="Riley R."/>
            <person name="Savchenko A."/>
            <person name="Shiryaev A."/>
            <person name="Soop K."/>
            <person name="Spirin V."/>
            <person name="Szebenyi C."/>
            <person name="Tomsovsky M."/>
            <person name="Tulloss R.E."/>
            <person name="Uehling J."/>
            <person name="Grigoriev I.V."/>
            <person name="Vagvolgyi C."/>
            <person name="Papp T."/>
            <person name="Martin F.M."/>
            <person name="Miettinen O."/>
            <person name="Hibbett D.S."/>
            <person name="Nagy L.G."/>
        </authorList>
    </citation>
    <scope>NUCLEOTIDE SEQUENCE [LARGE SCALE GENOMIC DNA]</scope>
    <source>
        <strain evidence="11 12">CBS 166.37</strain>
    </source>
</reference>
<evidence type="ECO:0000256" key="2">
    <source>
        <dbReference type="ARBA" id="ARBA00006780"/>
    </source>
</evidence>
<protein>
    <recommendedName>
        <fullName evidence="13">Cytochrome b mRNA-processing protein 4</fullName>
    </recommendedName>
</protein>
<accession>A0A5C3MBW7</accession>
<proteinExistence type="inferred from homology"/>
<evidence type="ECO:0000256" key="6">
    <source>
        <dbReference type="ARBA" id="ARBA00023128"/>
    </source>
</evidence>
<gene>
    <name evidence="11" type="ORF">BDQ12DRAFT_677065</name>
</gene>
<keyword evidence="6" id="KW-0496">Mitochondrion</keyword>
<evidence type="ECO:0000256" key="10">
    <source>
        <dbReference type="SAM" id="MobiDB-lite"/>
    </source>
</evidence>
<keyword evidence="8" id="KW-0143">Chaperone</keyword>
<keyword evidence="4" id="KW-0999">Mitochondrion inner membrane</keyword>
<evidence type="ECO:0000313" key="11">
    <source>
        <dbReference type="EMBL" id="TFK42949.1"/>
    </source>
</evidence>
<dbReference type="STRING" id="68775.A0A5C3MBW7"/>
<dbReference type="EMBL" id="ML213592">
    <property type="protein sequence ID" value="TFK42949.1"/>
    <property type="molecule type" value="Genomic_DNA"/>
</dbReference>
<dbReference type="OrthoDB" id="5576752at2759"/>
<keyword evidence="7" id="KW-0472">Membrane</keyword>
<evidence type="ECO:0000256" key="3">
    <source>
        <dbReference type="ARBA" id="ARBA00022692"/>
    </source>
</evidence>
<keyword evidence="12" id="KW-1185">Reference proteome</keyword>
<evidence type="ECO:0000256" key="5">
    <source>
        <dbReference type="ARBA" id="ARBA00022989"/>
    </source>
</evidence>
<comment type="similarity">
    <text evidence="2">Belongs to the CBP4 family.</text>
</comment>
<dbReference type="Proteomes" id="UP000308652">
    <property type="component" value="Unassembled WGS sequence"/>
</dbReference>
<dbReference type="AlphaFoldDB" id="A0A5C3MBW7"/>
<dbReference type="GO" id="GO:0005743">
    <property type="term" value="C:mitochondrial inner membrane"/>
    <property type="evidence" value="ECO:0007669"/>
    <property type="project" value="UniProtKB-SubCell"/>
</dbReference>
<evidence type="ECO:0008006" key="13">
    <source>
        <dbReference type="Google" id="ProtNLM"/>
    </source>
</evidence>
<feature type="region of interest" description="Disordered" evidence="10">
    <location>
        <begin position="65"/>
        <end position="89"/>
    </location>
</feature>